<proteinExistence type="predicted"/>
<sequence>MIKKVILFIGVSTLFIVLFAQVNGMKASSKIGQDTADVDDWQRNGAITQVHKGCNCNINWISKEGDFYELK</sequence>
<evidence type="ECO:0000313" key="1">
    <source>
        <dbReference type="EMBL" id="MBF1383444.1"/>
    </source>
</evidence>
<organism evidence="1 2">
    <name type="scientific">Prevotella aurantiaca</name>
    <dbReference type="NCBI Taxonomy" id="596085"/>
    <lineage>
        <taxon>Bacteria</taxon>
        <taxon>Pseudomonadati</taxon>
        <taxon>Bacteroidota</taxon>
        <taxon>Bacteroidia</taxon>
        <taxon>Bacteroidales</taxon>
        <taxon>Prevotellaceae</taxon>
        <taxon>Prevotella</taxon>
    </lineage>
</organism>
<dbReference type="AlphaFoldDB" id="A0A930HKF8"/>
<accession>A0A930HKF8</accession>
<dbReference type="EMBL" id="JABZSJ010000002">
    <property type="protein sequence ID" value="MBF1383444.1"/>
    <property type="molecule type" value="Genomic_DNA"/>
</dbReference>
<name>A0A930HKF8_9BACT</name>
<comment type="caution">
    <text evidence="1">The sequence shown here is derived from an EMBL/GenBank/DDBJ whole genome shotgun (WGS) entry which is preliminary data.</text>
</comment>
<dbReference type="RefSeq" id="WP_036888989.1">
    <property type="nucleotide sequence ID" value="NZ_JABZSJ010000002.1"/>
</dbReference>
<protein>
    <submittedName>
        <fullName evidence="1">Uncharacterized protein</fullName>
    </submittedName>
</protein>
<dbReference type="Proteomes" id="UP000771736">
    <property type="component" value="Unassembled WGS sequence"/>
</dbReference>
<gene>
    <name evidence="1" type="ORF">HXN26_01090</name>
</gene>
<reference evidence="1" key="1">
    <citation type="submission" date="2020-04" db="EMBL/GenBank/DDBJ databases">
        <title>Deep metagenomics examines the oral microbiome during advanced dental caries in children, revealing novel taxa and co-occurrences with host molecules.</title>
        <authorList>
            <person name="Baker J.L."/>
            <person name="Morton J.T."/>
            <person name="Dinis M."/>
            <person name="Alvarez R."/>
            <person name="Tran N.C."/>
            <person name="Knight R."/>
            <person name="Edlund A."/>
        </authorList>
    </citation>
    <scope>NUCLEOTIDE SEQUENCE</scope>
    <source>
        <strain evidence="1">JCVI_44_bin.5</strain>
    </source>
</reference>
<evidence type="ECO:0000313" key="2">
    <source>
        <dbReference type="Proteomes" id="UP000771736"/>
    </source>
</evidence>